<sequence>MKQENPPARVGIPGLQTGEDVKADSTSSGPRNVTPAVVEGSSRRRAGRPARISRQMVVDAAAALTPANVTIQAVADRLGVDRKAVSYYVSGREELLELITAQTLAHELEHLALPTGDWRDAVRVYARGVRRVLLREASLSLLITRLPGAGVLMPAEALVDRLVDGGFDEGDAMIALNLVTRMVFANAKDILVARHFGEHPTVTEVRRALAELPAEQVPHLRRVLRDGVPQPFELELDFVVAGLQYLRDRHDPPDRPGHRSGGR</sequence>
<dbReference type="Proteomes" id="UP000198802">
    <property type="component" value="Unassembled WGS sequence"/>
</dbReference>
<evidence type="ECO:0000313" key="6">
    <source>
        <dbReference type="Proteomes" id="UP000198802"/>
    </source>
</evidence>
<protein>
    <submittedName>
        <fullName evidence="5">Tetracyclin repressor, C-terminal all-alpha domain</fullName>
    </submittedName>
</protein>
<dbReference type="InterPro" id="IPR036271">
    <property type="entry name" value="Tet_transcr_reg_TetR-rel_C_sf"/>
</dbReference>
<keyword evidence="1" id="KW-0805">Transcription regulation</keyword>
<gene>
    <name evidence="5" type="ORF">Ga0074812_109139</name>
</gene>
<dbReference type="SUPFAM" id="SSF46689">
    <property type="entry name" value="Homeodomain-like"/>
    <property type="match status" value="1"/>
</dbReference>
<dbReference type="RefSeq" id="WP_091277787.1">
    <property type="nucleotide sequence ID" value="NZ_FAOZ01000009.1"/>
</dbReference>
<dbReference type="Pfam" id="PF02909">
    <property type="entry name" value="TetR_C_1"/>
    <property type="match status" value="1"/>
</dbReference>
<dbReference type="InterPro" id="IPR004111">
    <property type="entry name" value="Repressor_TetR_C"/>
</dbReference>
<dbReference type="InterPro" id="IPR009057">
    <property type="entry name" value="Homeodomain-like_sf"/>
</dbReference>
<name>A0A0S4QMR6_9ACTN</name>
<organism evidence="5 6">
    <name type="scientific">Parafrankia irregularis</name>
    <dbReference type="NCBI Taxonomy" id="795642"/>
    <lineage>
        <taxon>Bacteria</taxon>
        <taxon>Bacillati</taxon>
        <taxon>Actinomycetota</taxon>
        <taxon>Actinomycetes</taxon>
        <taxon>Frankiales</taxon>
        <taxon>Frankiaceae</taxon>
        <taxon>Parafrankia</taxon>
    </lineage>
</organism>
<evidence type="ECO:0000256" key="2">
    <source>
        <dbReference type="ARBA" id="ARBA00023163"/>
    </source>
</evidence>
<dbReference type="Gene3D" id="1.10.357.10">
    <property type="entry name" value="Tetracycline Repressor, domain 2"/>
    <property type="match status" value="1"/>
</dbReference>
<dbReference type="AlphaFoldDB" id="A0A0S4QMR6"/>
<dbReference type="SUPFAM" id="SSF48498">
    <property type="entry name" value="Tetracyclin repressor-like, C-terminal domain"/>
    <property type="match status" value="1"/>
</dbReference>
<accession>A0A0S4QMR6</accession>
<keyword evidence="2" id="KW-0804">Transcription</keyword>
<evidence type="ECO:0000259" key="4">
    <source>
        <dbReference type="Pfam" id="PF02909"/>
    </source>
</evidence>
<dbReference type="Gene3D" id="1.10.10.60">
    <property type="entry name" value="Homeodomain-like"/>
    <property type="match status" value="1"/>
</dbReference>
<keyword evidence="6" id="KW-1185">Reference proteome</keyword>
<feature type="region of interest" description="Disordered" evidence="3">
    <location>
        <begin position="1"/>
        <end position="50"/>
    </location>
</feature>
<evidence type="ECO:0000256" key="3">
    <source>
        <dbReference type="SAM" id="MobiDB-lite"/>
    </source>
</evidence>
<evidence type="ECO:0000256" key="1">
    <source>
        <dbReference type="ARBA" id="ARBA00023015"/>
    </source>
</evidence>
<proteinExistence type="predicted"/>
<feature type="domain" description="Tetracycline repressor TetR C-terminal" evidence="4">
    <location>
        <begin position="113"/>
        <end position="244"/>
    </location>
</feature>
<dbReference type="EMBL" id="FAOZ01000009">
    <property type="protein sequence ID" value="CUU56919.1"/>
    <property type="molecule type" value="Genomic_DNA"/>
</dbReference>
<evidence type="ECO:0000313" key="5">
    <source>
        <dbReference type="EMBL" id="CUU56919.1"/>
    </source>
</evidence>
<dbReference type="GO" id="GO:0045892">
    <property type="term" value="P:negative regulation of DNA-templated transcription"/>
    <property type="evidence" value="ECO:0007669"/>
    <property type="project" value="InterPro"/>
</dbReference>
<reference evidence="6" key="1">
    <citation type="submission" date="2015-11" db="EMBL/GenBank/DDBJ databases">
        <authorList>
            <person name="Varghese N."/>
        </authorList>
    </citation>
    <scope>NUCLEOTIDE SEQUENCE [LARGE SCALE GENOMIC DNA]</scope>
    <source>
        <strain evidence="6">DSM 45899</strain>
    </source>
</reference>